<proteinExistence type="predicted"/>
<name>A0ABP7S7B6_9BACT</name>
<sequence>MPREFKNPFGKTCLPTGYDTARNWVYNSRQGLLSTDAVIQGGPGVLTLSEAPHWHYMLNNNRG</sequence>
<keyword evidence="2" id="KW-1185">Reference proteome</keyword>
<protein>
    <submittedName>
        <fullName evidence="1">Uncharacterized protein</fullName>
    </submittedName>
</protein>
<evidence type="ECO:0000313" key="1">
    <source>
        <dbReference type="EMBL" id="GAA4007752.1"/>
    </source>
</evidence>
<comment type="caution">
    <text evidence="1">The sequence shown here is derived from an EMBL/GenBank/DDBJ whole genome shotgun (WGS) entry which is preliminary data.</text>
</comment>
<gene>
    <name evidence="1" type="ORF">GCM10022408_19760</name>
</gene>
<evidence type="ECO:0000313" key="2">
    <source>
        <dbReference type="Proteomes" id="UP001500567"/>
    </source>
</evidence>
<accession>A0ABP7S7B6</accession>
<reference evidence="2" key="1">
    <citation type="journal article" date="2019" name="Int. J. Syst. Evol. Microbiol.">
        <title>The Global Catalogue of Microorganisms (GCM) 10K type strain sequencing project: providing services to taxonomists for standard genome sequencing and annotation.</title>
        <authorList>
            <consortium name="The Broad Institute Genomics Platform"/>
            <consortium name="The Broad Institute Genome Sequencing Center for Infectious Disease"/>
            <person name="Wu L."/>
            <person name="Ma J."/>
        </authorList>
    </citation>
    <scope>NUCLEOTIDE SEQUENCE [LARGE SCALE GENOMIC DNA]</scope>
    <source>
        <strain evidence="2">JCM 17224</strain>
    </source>
</reference>
<dbReference type="Proteomes" id="UP001500567">
    <property type="component" value="Unassembled WGS sequence"/>
</dbReference>
<organism evidence="1 2">
    <name type="scientific">Hymenobacter fastidiosus</name>
    <dbReference type="NCBI Taxonomy" id="486264"/>
    <lineage>
        <taxon>Bacteria</taxon>
        <taxon>Pseudomonadati</taxon>
        <taxon>Bacteroidota</taxon>
        <taxon>Cytophagia</taxon>
        <taxon>Cytophagales</taxon>
        <taxon>Hymenobacteraceae</taxon>
        <taxon>Hymenobacter</taxon>
    </lineage>
</organism>
<dbReference type="EMBL" id="BAABDJ010000015">
    <property type="protein sequence ID" value="GAA4007752.1"/>
    <property type="molecule type" value="Genomic_DNA"/>
</dbReference>